<dbReference type="Proteomes" id="UP001156215">
    <property type="component" value="Chromosome"/>
</dbReference>
<evidence type="ECO:0000259" key="10">
    <source>
        <dbReference type="Pfam" id="PF09976"/>
    </source>
</evidence>
<dbReference type="EMBL" id="CP098242">
    <property type="protein sequence ID" value="WAW10629.1"/>
    <property type="molecule type" value="Genomic_DNA"/>
</dbReference>
<comment type="similarity">
    <text evidence="7">Belongs to the YfgM family.</text>
</comment>
<evidence type="ECO:0000256" key="3">
    <source>
        <dbReference type="ARBA" id="ARBA00022692"/>
    </source>
</evidence>
<evidence type="ECO:0000256" key="4">
    <source>
        <dbReference type="ARBA" id="ARBA00022989"/>
    </source>
</evidence>
<organism evidence="11 12">
    <name type="scientific">Oxalobacter vibrioformis</name>
    <dbReference type="NCBI Taxonomy" id="933080"/>
    <lineage>
        <taxon>Bacteria</taxon>
        <taxon>Pseudomonadati</taxon>
        <taxon>Pseudomonadota</taxon>
        <taxon>Betaproteobacteria</taxon>
        <taxon>Burkholderiales</taxon>
        <taxon>Oxalobacteraceae</taxon>
        <taxon>Oxalobacter</taxon>
    </lineage>
</organism>
<keyword evidence="6" id="KW-0143">Chaperone</keyword>
<dbReference type="PANTHER" id="PTHR38035">
    <property type="entry name" value="UPF0070 PROTEIN YFGM"/>
    <property type="match status" value="1"/>
</dbReference>
<dbReference type="InterPro" id="IPR026039">
    <property type="entry name" value="YfgM"/>
</dbReference>
<evidence type="ECO:0000313" key="11">
    <source>
        <dbReference type="EMBL" id="WAW10629.1"/>
    </source>
</evidence>
<proteinExistence type="inferred from homology"/>
<evidence type="ECO:0000256" key="5">
    <source>
        <dbReference type="ARBA" id="ARBA00023136"/>
    </source>
</evidence>
<keyword evidence="2" id="KW-1003">Cell membrane</keyword>
<evidence type="ECO:0000256" key="1">
    <source>
        <dbReference type="ARBA" id="ARBA00004401"/>
    </source>
</evidence>
<sequence length="214" mass="24109">MAYDLEEQEQLAAIKAWWKQYGNLVLWLVIIALTAYTAWTLWGNYQRTQAEQASQLYYEMQNAVQSNDNERAQRIASDMQEKFGSTPYASMTNLIAARIAHDFKENDMARARLKWIVDNGKGDGYKAIARIRLAGILLDEKKYDEAQGVLSAKFPEAFASIAEDRRGDVYYAQDKLDEARKAYQAALTKASPDDPGRALIQLKLDDLGGDAAAK</sequence>
<keyword evidence="3 9" id="KW-0812">Transmembrane</keyword>
<dbReference type="InterPro" id="IPR011990">
    <property type="entry name" value="TPR-like_helical_dom_sf"/>
</dbReference>
<dbReference type="Gene3D" id="1.25.40.10">
    <property type="entry name" value="Tetratricopeptide repeat domain"/>
    <property type="match status" value="1"/>
</dbReference>
<dbReference type="KEGG" id="ovb:NB640_02920"/>
<evidence type="ECO:0000256" key="6">
    <source>
        <dbReference type="ARBA" id="ARBA00023186"/>
    </source>
</evidence>
<evidence type="ECO:0000256" key="2">
    <source>
        <dbReference type="ARBA" id="ARBA00022475"/>
    </source>
</evidence>
<keyword evidence="12" id="KW-1185">Reference proteome</keyword>
<comment type="subcellular location">
    <subcellularLocation>
        <location evidence="1">Cell membrane</location>
        <topology evidence="1">Single-pass type II membrane protein</topology>
    </subcellularLocation>
</comment>
<name>A0A9E9LZY4_9BURK</name>
<dbReference type="GO" id="GO:0005886">
    <property type="term" value="C:plasma membrane"/>
    <property type="evidence" value="ECO:0007669"/>
    <property type="project" value="UniProtKB-SubCell"/>
</dbReference>
<evidence type="ECO:0000256" key="9">
    <source>
        <dbReference type="SAM" id="Phobius"/>
    </source>
</evidence>
<evidence type="ECO:0000313" key="12">
    <source>
        <dbReference type="Proteomes" id="UP001156215"/>
    </source>
</evidence>
<dbReference type="Pfam" id="PF09976">
    <property type="entry name" value="TPR_21"/>
    <property type="match status" value="1"/>
</dbReference>
<feature type="domain" description="Ancillary SecYEG translocon subunit/Cell division coordinator CpoB TPR" evidence="10">
    <location>
        <begin position="15"/>
        <end position="208"/>
    </location>
</feature>
<feature type="transmembrane region" description="Helical" evidence="9">
    <location>
        <begin position="21"/>
        <end position="42"/>
    </location>
</feature>
<protein>
    <recommendedName>
        <fullName evidence="8">Ancillary SecYEG translocon subunit</fullName>
    </recommendedName>
</protein>
<dbReference type="RefSeq" id="WP_269309656.1">
    <property type="nucleotide sequence ID" value="NZ_CP098242.1"/>
</dbReference>
<dbReference type="InterPro" id="IPR018704">
    <property type="entry name" value="SecYEG/CpoB_TPR"/>
</dbReference>
<dbReference type="AlphaFoldDB" id="A0A9E9LZY4"/>
<gene>
    <name evidence="11" type="ORF">NB640_02920</name>
</gene>
<dbReference type="PIRSF" id="PIRSF006170">
    <property type="entry name" value="YfgM"/>
    <property type="match status" value="1"/>
</dbReference>
<dbReference type="PANTHER" id="PTHR38035:SF1">
    <property type="entry name" value="ANCILLARY SECYEG TRANSLOCON SUBUNIT"/>
    <property type="match status" value="1"/>
</dbReference>
<keyword evidence="4 9" id="KW-1133">Transmembrane helix</keyword>
<dbReference type="GO" id="GO:0044877">
    <property type="term" value="F:protein-containing complex binding"/>
    <property type="evidence" value="ECO:0007669"/>
    <property type="project" value="InterPro"/>
</dbReference>
<keyword evidence="5 9" id="KW-0472">Membrane</keyword>
<evidence type="ECO:0000256" key="7">
    <source>
        <dbReference type="ARBA" id="ARBA00024197"/>
    </source>
</evidence>
<accession>A0A9E9LZY4</accession>
<reference evidence="11" key="1">
    <citation type="journal article" date="2022" name="Front. Microbiol.">
        <title>New perspectives on an old grouping: The genomic and phenotypic variability of Oxalobacter formigenes and the implications for calcium oxalate stone prevention.</title>
        <authorList>
            <person name="Chmiel J.A."/>
            <person name="Carr C."/>
            <person name="Stuivenberg G.A."/>
            <person name="Venema R."/>
            <person name="Chanyi R.M."/>
            <person name="Al K.F."/>
            <person name="Giguere D."/>
            <person name="Say H."/>
            <person name="Akouris P.P."/>
            <person name="Dominguez Romero S.A."/>
            <person name="Kwong A."/>
            <person name="Tai V."/>
            <person name="Koval S.F."/>
            <person name="Razvi H."/>
            <person name="Bjazevic J."/>
            <person name="Burton J.P."/>
        </authorList>
    </citation>
    <scope>NUCLEOTIDE SEQUENCE</scope>
    <source>
        <strain evidence="11">WoOx3</strain>
    </source>
</reference>
<evidence type="ECO:0000256" key="8">
    <source>
        <dbReference type="ARBA" id="ARBA00024235"/>
    </source>
</evidence>
<dbReference type="SUPFAM" id="SSF48452">
    <property type="entry name" value="TPR-like"/>
    <property type="match status" value="1"/>
</dbReference>